<dbReference type="EMBL" id="CP073767">
    <property type="protein sequence ID" value="UWZ51973.1"/>
    <property type="molecule type" value="Genomic_DNA"/>
</dbReference>
<evidence type="ECO:0000313" key="2">
    <source>
        <dbReference type="Proteomes" id="UP001058003"/>
    </source>
</evidence>
<gene>
    <name evidence="1" type="ORF">Daura_35450</name>
</gene>
<evidence type="ECO:0000313" key="1">
    <source>
        <dbReference type="EMBL" id="UWZ51973.1"/>
    </source>
</evidence>
<sequence length="166" mass="17282">MSVLLVGANPGLTVRRDGATVAFVSMWRVDWSPHGAGRAIVLWHEGRTGVVTATPELGRWLAGTFTRHFPEVEGLPWPEPVVTEAPVAFGLDLAAGCTVTGGEVGVELRGPSGHRLITVENFQGQELNLSTVYAKCAGGGLTIGGRPVPGTVAGFVADAEVWTAPG</sequence>
<name>A0A9Q9IEZ0_9ACTN</name>
<protein>
    <submittedName>
        <fullName evidence="1">Uncharacterized protein</fullName>
    </submittedName>
</protein>
<keyword evidence="2" id="KW-1185">Reference proteome</keyword>
<reference evidence="1" key="1">
    <citation type="submission" date="2021-04" db="EMBL/GenBank/DDBJ databases">
        <title>Dactylosporangium aurantiacum NRRL B-8018 full assembly.</title>
        <authorList>
            <person name="Hartkoorn R.C."/>
            <person name="Beaudoing E."/>
            <person name="Hot D."/>
        </authorList>
    </citation>
    <scope>NUCLEOTIDE SEQUENCE</scope>
    <source>
        <strain evidence="1">NRRL B-8018</strain>
    </source>
</reference>
<organism evidence="1 2">
    <name type="scientific">Dactylosporangium aurantiacum</name>
    <dbReference type="NCBI Taxonomy" id="35754"/>
    <lineage>
        <taxon>Bacteria</taxon>
        <taxon>Bacillati</taxon>
        <taxon>Actinomycetota</taxon>
        <taxon>Actinomycetes</taxon>
        <taxon>Micromonosporales</taxon>
        <taxon>Micromonosporaceae</taxon>
        <taxon>Dactylosporangium</taxon>
    </lineage>
</organism>
<accession>A0A9Q9IEZ0</accession>
<dbReference type="OrthoDB" id="3817406at2"/>
<dbReference type="KEGG" id="daur:Daura_35450"/>
<dbReference type="Proteomes" id="UP001058003">
    <property type="component" value="Chromosome"/>
</dbReference>
<dbReference type="AlphaFoldDB" id="A0A9Q9IEZ0"/>
<proteinExistence type="predicted"/>
<dbReference type="RefSeq" id="WP_052386541.1">
    <property type="nucleotide sequence ID" value="NZ_CP073767.1"/>
</dbReference>